<dbReference type="FunFam" id="1.10.630.10:FF:000031">
    <property type="entry name" value="cholesterol 24-hydroxylase isoform X2"/>
    <property type="match status" value="1"/>
</dbReference>
<evidence type="ECO:0000256" key="21">
    <source>
        <dbReference type="ARBA" id="ARBA00023221"/>
    </source>
</evidence>
<proteinExistence type="inferred from homology"/>
<keyword evidence="20" id="KW-1207">Sterol metabolism</keyword>
<dbReference type="GO" id="GO:0005506">
    <property type="term" value="F:iron ion binding"/>
    <property type="evidence" value="ECO:0007669"/>
    <property type="project" value="InterPro"/>
</dbReference>
<evidence type="ECO:0000256" key="30">
    <source>
        <dbReference type="ARBA" id="ARBA00050991"/>
    </source>
</evidence>
<evidence type="ECO:0000256" key="2">
    <source>
        <dbReference type="ARBA" id="ARBA00004111"/>
    </source>
</evidence>
<evidence type="ECO:0000256" key="47">
    <source>
        <dbReference type="RuleBase" id="RU000461"/>
    </source>
</evidence>
<dbReference type="PANTHER" id="PTHR24293">
    <property type="entry name" value="CYTOCHROME P450 FAMILY 46 SUBFAMILY A"/>
    <property type="match status" value="1"/>
</dbReference>
<dbReference type="GO" id="GO:0020037">
    <property type="term" value="F:heme binding"/>
    <property type="evidence" value="ECO:0007669"/>
    <property type="project" value="InterPro"/>
</dbReference>
<dbReference type="GO" id="GO:0098794">
    <property type="term" value="C:postsynapse"/>
    <property type="evidence" value="ECO:0007669"/>
    <property type="project" value="UniProtKB-SubCell"/>
</dbReference>
<evidence type="ECO:0000256" key="4">
    <source>
        <dbReference type="ARBA" id="ARBA00004389"/>
    </source>
</evidence>
<evidence type="ECO:0000256" key="20">
    <source>
        <dbReference type="ARBA" id="ARBA00023166"/>
    </source>
</evidence>
<evidence type="ECO:0000256" key="8">
    <source>
        <dbReference type="ARBA" id="ARBA00022617"/>
    </source>
</evidence>
<evidence type="ECO:0000256" key="7">
    <source>
        <dbReference type="ARBA" id="ARBA00022548"/>
    </source>
</evidence>
<dbReference type="InterPro" id="IPR001128">
    <property type="entry name" value="Cyt_P450"/>
</dbReference>
<comment type="catalytic activity">
    <reaction evidence="34">
        <text>7alpha-hydroxycholesterol + reduced [NADPH--hemoprotein reductase] + O2 = (24S)-7alpha-dihydroxycholesterol + oxidized [NADPH--hemoprotein reductase] + H2O + H(+)</text>
        <dbReference type="Rhea" id="RHEA:46380"/>
        <dbReference type="Rhea" id="RHEA-COMP:11964"/>
        <dbReference type="Rhea" id="RHEA-COMP:11965"/>
        <dbReference type="ChEBI" id="CHEBI:15377"/>
        <dbReference type="ChEBI" id="CHEBI:15378"/>
        <dbReference type="ChEBI" id="CHEBI:15379"/>
        <dbReference type="ChEBI" id="CHEBI:17500"/>
        <dbReference type="ChEBI" id="CHEBI:37640"/>
        <dbReference type="ChEBI" id="CHEBI:57618"/>
        <dbReference type="ChEBI" id="CHEBI:58210"/>
    </reaction>
    <physiologicalReaction direction="left-to-right" evidence="34">
        <dbReference type="Rhea" id="RHEA:46381"/>
    </physiologicalReaction>
</comment>
<comment type="pathway">
    <text evidence="5">Lipid metabolism; C21-steroid hormone metabolism.</text>
</comment>
<keyword evidence="9" id="KW-0812">Transmembrane</keyword>
<dbReference type="PRINTS" id="PR00463">
    <property type="entry name" value="EP450I"/>
</dbReference>
<evidence type="ECO:0000256" key="26">
    <source>
        <dbReference type="ARBA" id="ARBA00050139"/>
    </source>
</evidence>
<keyword evidence="8 46" id="KW-0349">Heme</keyword>
<evidence type="ECO:0000256" key="32">
    <source>
        <dbReference type="ARBA" id="ARBA00051503"/>
    </source>
</evidence>
<evidence type="ECO:0000313" key="49">
    <source>
        <dbReference type="Proteomes" id="UP000545329"/>
    </source>
</evidence>
<evidence type="ECO:0000256" key="19">
    <source>
        <dbReference type="ARBA" id="ARBA00023136"/>
    </source>
</evidence>
<evidence type="ECO:0000256" key="24">
    <source>
        <dbReference type="ARBA" id="ARBA00034110"/>
    </source>
</evidence>
<comment type="catalytic activity">
    <reaction evidence="30">
        <text>cholesterol + reduced [NADPH--hemoprotein reductase] + O2 = (24S)-hydroxycholesterol + oxidized [NADPH--hemoprotein reductase] + H2O + H(+)</text>
        <dbReference type="Rhea" id="RHEA:22716"/>
        <dbReference type="Rhea" id="RHEA-COMP:11964"/>
        <dbReference type="Rhea" id="RHEA-COMP:11965"/>
        <dbReference type="ChEBI" id="CHEBI:15377"/>
        <dbReference type="ChEBI" id="CHEBI:15378"/>
        <dbReference type="ChEBI" id="CHEBI:15379"/>
        <dbReference type="ChEBI" id="CHEBI:16113"/>
        <dbReference type="ChEBI" id="CHEBI:34310"/>
        <dbReference type="ChEBI" id="CHEBI:57618"/>
        <dbReference type="ChEBI" id="CHEBI:58210"/>
        <dbReference type="EC" id="1.14.14.25"/>
    </reaction>
    <physiologicalReaction direction="left-to-right" evidence="30">
        <dbReference type="Rhea" id="RHEA:22717"/>
    </physiologicalReaction>
</comment>
<dbReference type="GO" id="GO:0030425">
    <property type="term" value="C:dendrite"/>
    <property type="evidence" value="ECO:0007669"/>
    <property type="project" value="UniProtKB-SubCell"/>
</dbReference>
<keyword evidence="15 46" id="KW-0408">Iron</keyword>
<comment type="catalytic activity">
    <reaction evidence="28">
        <text>(24S)-hydroxycholesterol + reduced [NADPH--hemoprotein reductase] + O2 = 24S,25-dihydroxycholesterol + oxidized [NADPH--hemoprotein reductase] + H2O + H(+)</text>
        <dbReference type="Rhea" id="RHEA:46384"/>
        <dbReference type="Rhea" id="RHEA-COMP:11964"/>
        <dbReference type="Rhea" id="RHEA-COMP:11965"/>
        <dbReference type="ChEBI" id="CHEBI:15377"/>
        <dbReference type="ChEBI" id="CHEBI:15378"/>
        <dbReference type="ChEBI" id="CHEBI:15379"/>
        <dbReference type="ChEBI" id="CHEBI:34310"/>
        <dbReference type="ChEBI" id="CHEBI:57618"/>
        <dbReference type="ChEBI" id="CHEBI:58210"/>
        <dbReference type="ChEBI" id="CHEBI:86074"/>
    </reaction>
    <physiologicalReaction direction="left-to-right" evidence="28">
        <dbReference type="Rhea" id="RHEA:46385"/>
    </physiologicalReaction>
</comment>
<evidence type="ECO:0000256" key="45">
    <source>
        <dbReference type="ARBA" id="ARBA00080170"/>
    </source>
</evidence>
<feature type="non-terminal residue" evidence="48">
    <location>
        <position position="1"/>
    </location>
</feature>
<evidence type="ECO:0000256" key="6">
    <source>
        <dbReference type="ARBA" id="ARBA00010617"/>
    </source>
</evidence>
<dbReference type="PANTHER" id="PTHR24293:SF1">
    <property type="entry name" value="CHOLESTEROL 24-HYDROXYLASE"/>
    <property type="match status" value="1"/>
</dbReference>
<dbReference type="InterPro" id="IPR002401">
    <property type="entry name" value="Cyt_P450_E_grp-I"/>
</dbReference>
<dbReference type="GO" id="GO:0033781">
    <property type="term" value="F:cholesterol 24-hydroxylase activity"/>
    <property type="evidence" value="ECO:0007669"/>
    <property type="project" value="UniProtKB-EC"/>
</dbReference>
<dbReference type="InterPro" id="IPR036396">
    <property type="entry name" value="Cyt_P450_sf"/>
</dbReference>
<evidence type="ECO:0000256" key="17">
    <source>
        <dbReference type="ARBA" id="ARBA00023033"/>
    </source>
</evidence>
<comment type="catalytic activity">
    <reaction evidence="27">
        <text>testosterone + reduced [NADPH--hemoprotein reductase] + O2 = 2-hydroxytestosterone + oxidized [NADPH--hemoprotein reductase] + H2O + H(+)</text>
        <dbReference type="Rhea" id="RHEA:46300"/>
        <dbReference type="Rhea" id="RHEA-COMP:11964"/>
        <dbReference type="Rhea" id="RHEA-COMP:11965"/>
        <dbReference type="ChEBI" id="CHEBI:15377"/>
        <dbReference type="ChEBI" id="CHEBI:15378"/>
        <dbReference type="ChEBI" id="CHEBI:15379"/>
        <dbReference type="ChEBI" id="CHEBI:17347"/>
        <dbReference type="ChEBI" id="CHEBI:57618"/>
        <dbReference type="ChEBI" id="CHEBI:58210"/>
        <dbReference type="ChEBI" id="CHEBI:86013"/>
    </reaction>
    <physiologicalReaction direction="left-to-right" evidence="27">
        <dbReference type="Rhea" id="RHEA:46301"/>
    </physiologicalReaction>
</comment>
<comment type="catalytic activity">
    <reaction evidence="37">
        <text>7-dehydrocholesterol + reduced [NADPH--hemoprotein reductase] + O2 = cholesta-5,7-dien-3beta,24S-diol + oxidized [NADPH--hemoprotein reductase] + H2O + H(+)</text>
        <dbReference type="Rhea" id="RHEA:53244"/>
        <dbReference type="Rhea" id="RHEA-COMP:11964"/>
        <dbReference type="Rhea" id="RHEA-COMP:11965"/>
        <dbReference type="ChEBI" id="CHEBI:15377"/>
        <dbReference type="ChEBI" id="CHEBI:15378"/>
        <dbReference type="ChEBI" id="CHEBI:15379"/>
        <dbReference type="ChEBI" id="CHEBI:17759"/>
        <dbReference type="ChEBI" id="CHEBI:57618"/>
        <dbReference type="ChEBI" id="CHEBI:58210"/>
        <dbReference type="ChEBI" id="CHEBI:137061"/>
    </reaction>
    <physiologicalReaction direction="left-to-right" evidence="37">
        <dbReference type="Rhea" id="RHEA:53245"/>
    </physiologicalReaction>
</comment>
<dbReference type="SUPFAM" id="SSF48264">
    <property type="entry name" value="Cytochrome P450"/>
    <property type="match status" value="1"/>
</dbReference>
<comment type="catalytic activity">
    <reaction evidence="33">
        <text>4beta-hydroxycholesterol + reduced [NADPH--hemoprotein reductase] + O2 = 4beta,24S-dihydroxycholesterol + oxidized [NADPH--hemoprotein reductase] + H2O + H(+)</text>
        <dbReference type="Rhea" id="RHEA:46392"/>
        <dbReference type="Rhea" id="RHEA-COMP:11964"/>
        <dbReference type="Rhea" id="RHEA-COMP:11965"/>
        <dbReference type="ChEBI" id="CHEBI:15377"/>
        <dbReference type="ChEBI" id="CHEBI:15378"/>
        <dbReference type="ChEBI" id="CHEBI:15379"/>
        <dbReference type="ChEBI" id="CHEBI:57618"/>
        <dbReference type="ChEBI" id="CHEBI:58210"/>
        <dbReference type="ChEBI" id="CHEBI:85778"/>
        <dbReference type="ChEBI" id="CHEBI:86087"/>
    </reaction>
    <physiologicalReaction direction="left-to-right" evidence="33">
        <dbReference type="Rhea" id="RHEA:46393"/>
    </physiologicalReaction>
</comment>
<dbReference type="Gene3D" id="1.10.630.10">
    <property type="entry name" value="Cytochrome P450"/>
    <property type="match status" value="1"/>
</dbReference>
<evidence type="ECO:0000256" key="46">
    <source>
        <dbReference type="PIRSR" id="PIRSR602401-1"/>
    </source>
</evidence>
<evidence type="ECO:0000256" key="18">
    <source>
        <dbReference type="ARBA" id="ARBA00023098"/>
    </source>
</evidence>
<evidence type="ECO:0000256" key="9">
    <source>
        <dbReference type="ARBA" id="ARBA00022692"/>
    </source>
</evidence>
<evidence type="ECO:0000256" key="11">
    <source>
        <dbReference type="ARBA" id="ARBA00022824"/>
    </source>
</evidence>
<keyword evidence="13" id="KW-1133">Transmembrane helix</keyword>
<comment type="caution">
    <text evidence="48">The sequence shown here is derived from an EMBL/GenBank/DDBJ whole genome shotgun (WGS) entry which is preliminary data.</text>
</comment>
<keyword evidence="49" id="KW-1185">Reference proteome</keyword>
<evidence type="ECO:0000256" key="31">
    <source>
        <dbReference type="ARBA" id="ARBA00051188"/>
    </source>
</evidence>
<dbReference type="EC" id="1.14.14.25" evidence="41"/>
<dbReference type="Proteomes" id="UP000545329">
    <property type="component" value="Unassembled WGS sequence"/>
</dbReference>
<dbReference type="CDD" id="cd20613">
    <property type="entry name" value="CYP46A1-like"/>
    <property type="match status" value="1"/>
</dbReference>
<dbReference type="GO" id="GO:0098793">
    <property type="term" value="C:presynapse"/>
    <property type="evidence" value="ECO:0007669"/>
    <property type="project" value="UniProtKB-SubCell"/>
</dbReference>
<keyword evidence="12" id="KW-0492">Microsome</keyword>
<evidence type="ECO:0000256" key="28">
    <source>
        <dbReference type="ARBA" id="ARBA00050430"/>
    </source>
</evidence>
<evidence type="ECO:0000256" key="36">
    <source>
        <dbReference type="ARBA" id="ARBA00051763"/>
    </source>
</evidence>
<keyword evidence="21" id="KW-0753">Steroid metabolism</keyword>
<evidence type="ECO:0000256" key="34">
    <source>
        <dbReference type="ARBA" id="ARBA00051606"/>
    </source>
</evidence>
<dbReference type="PROSITE" id="PS00086">
    <property type="entry name" value="CYTOCHROME_P450"/>
    <property type="match status" value="1"/>
</dbReference>
<evidence type="ECO:0000256" key="13">
    <source>
        <dbReference type="ARBA" id="ARBA00022989"/>
    </source>
</evidence>
<evidence type="ECO:0000256" key="15">
    <source>
        <dbReference type="ARBA" id="ARBA00023004"/>
    </source>
</evidence>
<evidence type="ECO:0000256" key="14">
    <source>
        <dbReference type="ARBA" id="ARBA00023002"/>
    </source>
</evidence>
<evidence type="ECO:0000256" key="5">
    <source>
        <dbReference type="ARBA" id="ARBA00005108"/>
    </source>
</evidence>
<evidence type="ECO:0000256" key="1">
    <source>
        <dbReference type="ARBA" id="ARBA00001971"/>
    </source>
</evidence>
<keyword evidence="11" id="KW-0256">Endoplasmic reticulum</keyword>
<dbReference type="OrthoDB" id="1470350at2759"/>
<name>A0A7L2XNW9_9PASS</name>
<gene>
    <name evidence="48" type="primary">Cyp46a1</name>
    <name evidence="48" type="ORF">ERPZAN_R10459</name>
</gene>
<evidence type="ECO:0000256" key="12">
    <source>
        <dbReference type="ARBA" id="ARBA00022848"/>
    </source>
</evidence>
<evidence type="ECO:0000256" key="23">
    <source>
        <dbReference type="ARBA" id="ARBA00034106"/>
    </source>
</evidence>
<dbReference type="PRINTS" id="PR00385">
    <property type="entry name" value="P450"/>
</dbReference>
<evidence type="ECO:0000256" key="39">
    <source>
        <dbReference type="ARBA" id="ARBA00052870"/>
    </source>
</evidence>
<accession>A0A7L2XNW9</accession>
<evidence type="ECO:0000256" key="25">
    <source>
        <dbReference type="ARBA" id="ARBA00049645"/>
    </source>
</evidence>
<feature type="non-terminal residue" evidence="48">
    <location>
        <position position="394"/>
    </location>
</feature>
<keyword evidence="14 47" id="KW-0560">Oxidoreductase</keyword>
<keyword evidence="17 47" id="KW-0503">Monooxygenase</keyword>
<keyword evidence="22" id="KW-0966">Cell projection</keyword>
<comment type="catalytic activity">
    <reaction evidence="35">
        <text>cholestanol + reduced [NADPH--hemoprotein reductase] + O2 = (24S)-hydroxycholestanol + oxidized [NADPH--hemoprotein reductase] + H2O + H(+)</text>
        <dbReference type="Rhea" id="RHEA:53808"/>
        <dbReference type="Rhea" id="RHEA-COMP:11964"/>
        <dbReference type="Rhea" id="RHEA-COMP:11965"/>
        <dbReference type="ChEBI" id="CHEBI:15377"/>
        <dbReference type="ChEBI" id="CHEBI:15378"/>
        <dbReference type="ChEBI" id="CHEBI:15379"/>
        <dbReference type="ChEBI" id="CHEBI:57618"/>
        <dbReference type="ChEBI" id="CHEBI:58210"/>
        <dbReference type="ChEBI" id="CHEBI:86570"/>
        <dbReference type="ChEBI" id="CHEBI:137687"/>
    </reaction>
    <physiologicalReaction direction="left-to-right" evidence="35">
        <dbReference type="Rhea" id="RHEA:53809"/>
    </physiologicalReaction>
</comment>
<keyword evidence="10 46" id="KW-0479">Metal-binding</keyword>
<dbReference type="GO" id="GO:0006707">
    <property type="term" value="P:cholesterol catabolic process"/>
    <property type="evidence" value="ECO:0007669"/>
    <property type="project" value="InterPro"/>
</dbReference>
<evidence type="ECO:0000256" key="22">
    <source>
        <dbReference type="ARBA" id="ARBA00023273"/>
    </source>
</evidence>
<comment type="catalytic activity">
    <reaction evidence="26">
        <text>desmosterol + reduced [NADPH--hemoprotein reductase] + O2 = (24Z),26-hydroxydesmosterol + oxidized [NADPH--hemoprotein reductase] + H2O + H(+)</text>
        <dbReference type="Rhea" id="RHEA:53236"/>
        <dbReference type="Rhea" id="RHEA-COMP:11964"/>
        <dbReference type="Rhea" id="RHEA-COMP:11965"/>
        <dbReference type="ChEBI" id="CHEBI:15377"/>
        <dbReference type="ChEBI" id="CHEBI:15378"/>
        <dbReference type="ChEBI" id="CHEBI:15379"/>
        <dbReference type="ChEBI" id="CHEBI:17737"/>
        <dbReference type="ChEBI" id="CHEBI:57618"/>
        <dbReference type="ChEBI" id="CHEBI:58210"/>
        <dbReference type="ChEBI" id="CHEBI:137053"/>
    </reaction>
    <physiologicalReaction direction="left-to-right" evidence="26">
        <dbReference type="Rhea" id="RHEA:53237"/>
    </physiologicalReaction>
</comment>
<organism evidence="48 49">
    <name type="scientific">Erpornis zantholeuca</name>
    <dbReference type="NCBI Taxonomy" id="1112836"/>
    <lineage>
        <taxon>Eukaryota</taxon>
        <taxon>Metazoa</taxon>
        <taxon>Chordata</taxon>
        <taxon>Craniata</taxon>
        <taxon>Vertebrata</taxon>
        <taxon>Euteleostomi</taxon>
        <taxon>Archelosauria</taxon>
        <taxon>Archosauria</taxon>
        <taxon>Dinosauria</taxon>
        <taxon>Saurischia</taxon>
        <taxon>Theropoda</taxon>
        <taxon>Coelurosauria</taxon>
        <taxon>Aves</taxon>
        <taxon>Neognathae</taxon>
        <taxon>Neoaves</taxon>
        <taxon>Telluraves</taxon>
        <taxon>Australaves</taxon>
        <taxon>Passeriformes</taxon>
        <taxon>Sylvioidea</taxon>
        <taxon>Timaliidae</taxon>
        <taxon>Erpornis</taxon>
    </lineage>
</organism>
<evidence type="ECO:0000256" key="33">
    <source>
        <dbReference type="ARBA" id="ARBA00051527"/>
    </source>
</evidence>
<comment type="subcellular location">
    <subcellularLocation>
        <location evidence="3">Cell projection</location>
        <location evidence="3">Dendrite</location>
    </subcellularLocation>
    <subcellularLocation>
        <location evidence="4">Endoplasmic reticulum membrane</location>
        <topology evidence="4">Single-pass membrane protein</topology>
    </subcellularLocation>
    <subcellularLocation>
        <location evidence="2">Microsome membrane</location>
        <topology evidence="2">Single-pass membrane protein</topology>
    </subcellularLocation>
    <subcellularLocation>
        <location evidence="24">Postsynapse</location>
    </subcellularLocation>
    <subcellularLocation>
        <location evidence="23">Presynapse</location>
    </subcellularLocation>
</comment>
<comment type="catalytic activity">
    <reaction evidence="31">
        <text>testosterone + reduced [NADPH--hemoprotein reductase] + O2 = 16beta,17beta-dihydroxyandrost-4-en-3-one + oxidized [NADPH--hemoprotein reductase] + H2O + H(+)</text>
        <dbReference type="Rhea" id="RHEA:46304"/>
        <dbReference type="Rhea" id="RHEA-COMP:11964"/>
        <dbReference type="Rhea" id="RHEA-COMP:11965"/>
        <dbReference type="ChEBI" id="CHEBI:15377"/>
        <dbReference type="ChEBI" id="CHEBI:15378"/>
        <dbReference type="ChEBI" id="CHEBI:15379"/>
        <dbReference type="ChEBI" id="CHEBI:17347"/>
        <dbReference type="ChEBI" id="CHEBI:57618"/>
        <dbReference type="ChEBI" id="CHEBI:58210"/>
        <dbReference type="ChEBI" id="CHEBI:83027"/>
    </reaction>
    <physiologicalReaction direction="left-to-right" evidence="31">
        <dbReference type="Rhea" id="RHEA:46305"/>
    </physiologicalReaction>
</comment>
<evidence type="ECO:0000256" key="38">
    <source>
        <dbReference type="ARBA" id="ARBA00052074"/>
    </source>
</evidence>
<comment type="catalytic activity">
    <reaction evidence="39">
        <text>desmosterol + reduced [NADPH--hemoprotein reductase] + O2 = (24S)-25-epoxycholesterol + oxidized [NADPH--hemoprotein reductase] + H2O + H(+)</text>
        <dbReference type="Rhea" id="RHEA:53232"/>
        <dbReference type="Rhea" id="RHEA-COMP:11964"/>
        <dbReference type="Rhea" id="RHEA-COMP:11965"/>
        <dbReference type="ChEBI" id="CHEBI:15377"/>
        <dbReference type="ChEBI" id="CHEBI:15378"/>
        <dbReference type="ChEBI" id="CHEBI:15379"/>
        <dbReference type="ChEBI" id="CHEBI:17737"/>
        <dbReference type="ChEBI" id="CHEBI:41633"/>
        <dbReference type="ChEBI" id="CHEBI:57618"/>
        <dbReference type="ChEBI" id="CHEBI:58210"/>
    </reaction>
    <physiologicalReaction direction="left-to-right" evidence="39">
        <dbReference type="Rhea" id="RHEA:53233"/>
    </physiologicalReaction>
</comment>
<dbReference type="InterPro" id="IPR039983">
    <property type="entry name" value="CYP46A1"/>
</dbReference>
<evidence type="ECO:0000256" key="10">
    <source>
        <dbReference type="ARBA" id="ARBA00022723"/>
    </source>
</evidence>
<reference evidence="48 49" key="1">
    <citation type="submission" date="2019-09" db="EMBL/GenBank/DDBJ databases">
        <title>Bird 10,000 Genomes (B10K) Project - Family phase.</title>
        <authorList>
            <person name="Zhang G."/>
        </authorList>
    </citation>
    <scope>NUCLEOTIDE SEQUENCE [LARGE SCALE GENOMIC DNA]</scope>
    <source>
        <strain evidence="48">B10K-DU-002-58</strain>
        <tissue evidence="48">Muscle</tissue>
    </source>
</reference>
<sequence length="394" mass="44901">MSPQHPKDPMVYGTLFSLFGERFLGNGLVTVCNHEHWRKQRRIMDPAFSRSYLIGLMDTFNEKAEELMEKLAEKADGKTEFSMLSMMGRVTMDIIGKVAFGLELNALNNDQTPLPNAVTKIMEGLSKERIPLVRFMPGQRKMVKEAKEGVRLLRRVGKECIDQRREAIQNGKEATLDILTQILKGDALEETRDDENILDNFITFFVAGHETSANQMTFTVMALGQHPEILERAQAEVDEVLGAKRDVDYEDLGKLTYLSQVLKESLRLYPPVSGTLRRLEKEQVINGIRIPANTTIFLNTYIMGRMEKFFKDPLTFDPDRFSKDAPKPYYCYFPFSLGPRSCIGQVFAQMEVKVVMAKLLQRFEIQLVPGQSFKLMEAGTLKPLDGVICKLKPR</sequence>
<evidence type="ECO:0000256" key="35">
    <source>
        <dbReference type="ARBA" id="ARBA00051748"/>
    </source>
</evidence>
<evidence type="ECO:0000256" key="29">
    <source>
        <dbReference type="ARBA" id="ARBA00050696"/>
    </source>
</evidence>
<dbReference type="Pfam" id="PF00067">
    <property type="entry name" value="p450"/>
    <property type="match status" value="1"/>
</dbReference>
<comment type="pathway">
    <text evidence="25">Steroid metabolism; cholesterol degradation.</text>
</comment>
<evidence type="ECO:0000256" key="16">
    <source>
        <dbReference type="ARBA" id="ARBA00023018"/>
    </source>
</evidence>
<evidence type="ECO:0000256" key="41">
    <source>
        <dbReference type="ARBA" id="ARBA00066440"/>
    </source>
</evidence>
<dbReference type="AlphaFoldDB" id="A0A7L2XNW9"/>
<keyword evidence="16" id="KW-0770">Synapse</keyword>
<keyword evidence="7" id="KW-0153">Cholesterol metabolism</keyword>
<dbReference type="EMBL" id="VZTN01018427">
    <property type="protein sequence ID" value="NXS83429.1"/>
    <property type="molecule type" value="Genomic_DNA"/>
</dbReference>
<keyword evidence="18" id="KW-0443">Lipid metabolism</keyword>
<evidence type="ECO:0000256" key="40">
    <source>
        <dbReference type="ARBA" id="ARBA00054645"/>
    </source>
</evidence>
<evidence type="ECO:0000256" key="27">
    <source>
        <dbReference type="ARBA" id="ARBA00050344"/>
    </source>
</evidence>
<comment type="catalytic activity">
    <reaction evidence="29">
        <text>7-dehydrocholesterol + reduced [NADPH--hemoprotein reductase] + O2 = cholesta-5,7-dien-3beta,25-diol + oxidized [NADPH--hemoprotein reductase] + H2O + H(+)</text>
        <dbReference type="Rhea" id="RHEA:53240"/>
        <dbReference type="Rhea" id="RHEA-COMP:11964"/>
        <dbReference type="Rhea" id="RHEA-COMP:11965"/>
        <dbReference type="ChEBI" id="CHEBI:15377"/>
        <dbReference type="ChEBI" id="CHEBI:15378"/>
        <dbReference type="ChEBI" id="CHEBI:15379"/>
        <dbReference type="ChEBI" id="CHEBI:17759"/>
        <dbReference type="ChEBI" id="CHEBI:57618"/>
        <dbReference type="ChEBI" id="CHEBI:58210"/>
        <dbReference type="ChEBI" id="CHEBI:137057"/>
    </reaction>
    <physiologicalReaction direction="left-to-right" evidence="29">
        <dbReference type="Rhea" id="RHEA:53241"/>
    </physiologicalReaction>
</comment>
<comment type="catalytic activity">
    <reaction evidence="36">
        <text>(24S)-hydroxycholesterol + reduced [NADPH--hemoprotein reductase] + O2 = (24S,25R)-24,26-dihydroxycholesterol + oxidized [NADPH--hemoprotein reductase] + H2O + H(+)</text>
        <dbReference type="Rhea" id="RHEA:46388"/>
        <dbReference type="Rhea" id="RHEA-COMP:11964"/>
        <dbReference type="Rhea" id="RHEA-COMP:11965"/>
        <dbReference type="ChEBI" id="CHEBI:15377"/>
        <dbReference type="ChEBI" id="CHEBI:15378"/>
        <dbReference type="ChEBI" id="CHEBI:15379"/>
        <dbReference type="ChEBI" id="CHEBI:34310"/>
        <dbReference type="ChEBI" id="CHEBI:57618"/>
        <dbReference type="ChEBI" id="CHEBI:58210"/>
        <dbReference type="ChEBI" id="CHEBI:86165"/>
    </reaction>
    <physiologicalReaction direction="left-to-right" evidence="36">
        <dbReference type="Rhea" id="RHEA:46389"/>
    </physiologicalReaction>
</comment>
<evidence type="ECO:0000256" key="42">
    <source>
        <dbReference type="ARBA" id="ARBA00068948"/>
    </source>
</evidence>
<evidence type="ECO:0000256" key="3">
    <source>
        <dbReference type="ARBA" id="ARBA00004279"/>
    </source>
</evidence>
<comment type="catalytic activity">
    <reaction evidence="32">
        <text>testosterone + reduced [NADPH--hemoprotein reductase] + O2 = 6beta,17beta-dihydroxyandrost-4-en-3-one + oxidized [NADPH--hemoprotein reductase] + H2O + H(+)</text>
        <dbReference type="Rhea" id="RHEA:46296"/>
        <dbReference type="Rhea" id="RHEA-COMP:11964"/>
        <dbReference type="Rhea" id="RHEA-COMP:11965"/>
        <dbReference type="ChEBI" id="CHEBI:15377"/>
        <dbReference type="ChEBI" id="CHEBI:15378"/>
        <dbReference type="ChEBI" id="CHEBI:15379"/>
        <dbReference type="ChEBI" id="CHEBI:17347"/>
        <dbReference type="ChEBI" id="CHEBI:34477"/>
        <dbReference type="ChEBI" id="CHEBI:57618"/>
        <dbReference type="ChEBI" id="CHEBI:58210"/>
    </reaction>
    <physiologicalReaction direction="left-to-right" evidence="32">
        <dbReference type="Rhea" id="RHEA:46297"/>
    </physiologicalReaction>
</comment>
<evidence type="ECO:0000256" key="43">
    <source>
        <dbReference type="ARBA" id="ARBA00077287"/>
    </source>
</evidence>
<comment type="cofactor">
    <cofactor evidence="1 46">
        <name>heme</name>
        <dbReference type="ChEBI" id="CHEBI:30413"/>
    </cofactor>
</comment>
<comment type="function">
    <text evidence="40">P450 monooxygenase that plays a major role in cholesterol homeostasis in the brain. Primarily catalyzes the hydroxylation (with S stereochemistry) at C-24 of cholesterol side chain, triggering cholesterol diffusion out of neurons and its further degradation. By promoting constant cholesterol elimination in neurons, may activate the mevalonate pathway and coordinate the synthesis of new cholesterol and nonsterol isoprenoids involved in synaptic activity and learning. Further hydroxylates cholesterol derivatives and hormone steroids on both the ring and side chain of these molecules, converting them into active oxysterols involved in lipid signaling and biosynthesis. Acts as an epoxidase converting cholesta-5,24-dien-3beta-ol/desmosterol into (24S),25-epoxycholesterol, an abundant lipid ligand of nuclear NR1H2 and NR1H3 receptors shown to promote neurogenesis in developing brain. May also catalyze the oxidative metabolism of xenobiotics, such as clotrimazole.</text>
</comment>
<feature type="binding site" description="axial binding residue" evidence="46">
    <location>
        <position position="342"/>
    </location>
    <ligand>
        <name>heme</name>
        <dbReference type="ChEBI" id="CHEBI:30413"/>
    </ligand>
    <ligandPart>
        <name>Fe</name>
        <dbReference type="ChEBI" id="CHEBI:18248"/>
    </ligandPart>
</feature>
<comment type="catalytic activity">
    <reaction evidence="38">
        <text>progesterone + reduced [NADPH--hemoprotein reductase] + O2 = 17alpha-hydroxyprogesterone + oxidized [NADPH--hemoprotein reductase] + H2O + H(+)</text>
        <dbReference type="Rhea" id="RHEA:46308"/>
        <dbReference type="Rhea" id="RHEA-COMP:11964"/>
        <dbReference type="Rhea" id="RHEA-COMP:11965"/>
        <dbReference type="ChEBI" id="CHEBI:15377"/>
        <dbReference type="ChEBI" id="CHEBI:15378"/>
        <dbReference type="ChEBI" id="CHEBI:15379"/>
        <dbReference type="ChEBI" id="CHEBI:17026"/>
        <dbReference type="ChEBI" id="CHEBI:17252"/>
        <dbReference type="ChEBI" id="CHEBI:57618"/>
        <dbReference type="ChEBI" id="CHEBI:58210"/>
    </reaction>
    <physiologicalReaction direction="left-to-right" evidence="38">
        <dbReference type="Rhea" id="RHEA:46309"/>
    </physiologicalReaction>
</comment>
<protein>
    <recommendedName>
        <fullName evidence="42">Cholesterol 24-hydroxylase</fullName>
        <ecNumber evidence="41">1.14.14.25</ecNumber>
    </recommendedName>
    <alternativeName>
        <fullName evidence="44">Cholesterol 24-monooxygenase</fullName>
    </alternativeName>
    <alternativeName>
        <fullName evidence="43">Cholesterol 24S-hydroxylase</fullName>
    </alternativeName>
    <alternativeName>
        <fullName evidence="45">Cytochrome P450 46A1</fullName>
    </alternativeName>
</protein>
<evidence type="ECO:0000313" key="48">
    <source>
        <dbReference type="EMBL" id="NXS83429.1"/>
    </source>
</evidence>
<dbReference type="GO" id="GO:0005789">
    <property type="term" value="C:endoplasmic reticulum membrane"/>
    <property type="evidence" value="ECO:0007669"/>
    <property type="project" value="UniProtKB-SubCell"/>
</dbReference>
<evidence type="ECO:0000256" key="37">
    <source>
        <dbReference type="ARBA" id="ARBA00051817"/>
    </source>
</evidence>
<evidence type="ECO:0000256" key="44">
    <source>
        <dbReference type="ARBA" id="ARBA00079170"/>
    </source>
</evidence>
<comment type="similarity">
    <text evidence="6 47">Belongs to the cytochrome P450 family.</text>
</comment>
<keyword evidence="19" id="KW-0472">Membrane</keyword>
<dbReference type="InterPro" id="IPR017972">
    <property type="entry name" value="Cyt_P450_CS"/>
</dbReference>